<comment type="caution">
    <text evidence="1">The sequence shown here is derived from an EMBL/GenBank/DDBJ whole genome shotgun (WGS) entry which is preliminary data.</text>
</comment>
<keyword evidence="2" id="KW-1185">Reference proteome</keyword>
<gene>
    <name evidence="1" type="ORF">DAERI_020159</name>
</gene>
<name>A0A2I9CSD4_9DEIO</name>
<proteinExistence type="predicted"/>
<dbReference type="AlphaFoldDB" id="A0A2I9CSD4"/>
<evidence type="ECO:0000313" key="1">
    <source>
        <dbReference type="EMBL" id="GBF04562.1"/>
    </source>
</evidence>
<dbReference type="Proteomes" id="UP000236569">
    <property type="component" value="Unassembled WGS sequence"/>
</dbReference>
<dbReference type="EMBL" id="BFAG01000002">
    <property type="protein sequence ID" value="GBF04562.1"/>
    <property type="molecule type" value="Genomic_DNA"/>
</dbReference>
<accession>A0A2I9CSD4</accession>
<reference evidence="2" key="1">
    <citation type="submission" date="2018-01" db="EMBL/GenBank/DDBJ databases">
        <title>Draft Genome Sequence of the Radioresistant Bacterium Deinococcus aerius TR0125, Isolated from the Higher Atmosphere above Japan.</title>
        <authorList>
            <person name="Satoh K."/>
            <person name="Arai H."/>
            <person name="Sanzen T."/>
            <person name="Kawaguchi Y."/>
            <person name="Hayashi H."/>
            <person name="Yokobori S."/>
            <person name="Yamagishi A."/>
            <person name="Oono Y."/>
            <person name="Narumi I."/>
        </authorList>
    </citation>
    <scope>NUCLEOTIDE SEQUENCE [LARGE SCALE GENOMIC DNA]</scope>
    <source>
        <strain evidence="2">TR0125</strain>
    </source>
</reference>
<protein>
    <submittedName>
        <fullName evidence="1">Uncharacterized protein</fullName>
    </submittedName>
</protein>
<sequence length="75" mass="8217">MSTPSRSASAPKAKTWSPEQVAGWVRGQPLLPAHIGRFDPGKDASSHQRLCQIFLRLRHDSTPLPLSPPEVPLLP</sequence>
<organism evidence="1 2">
    <name type="scientific">Deinococcus aerius</name>
    <dbReference type="NCBI Taxonomy" id="200253"/>
    <lineage>
        <taxon>Bacteria</taxon>
        <taxon>Thermotogati</taxon>
        <taxon>Deinococcota</taxon>
        <taxon>Deinococci</taxon>
        <taxon>Deinococcales</taxon>
        <taxon>Deinococcaceae</taxon>
        <taxon>Deinococcus</taxon>
    </lineage>
</organism>
<evidence type="ECO:0000313" key="2">
    <source>
        <dbReference type="Proteomes" id="UP000236569"/>
    </source>
</evidence>